<dbReference type="InterPro" id="IPR002938">
    <property type="entry name" value="FAD-bd"/>
</dbReference>
<accession>A0A9P8A8N2</accession>
<keyword evidence="3" id="KW-0274">FAD</keyword>
<keyword evidence="6" id="KW-0472">Membrane</keyword>
<dbReference type="GO" id="GO:0004497">
    <property type="term" value="F:monooxygenase activity"/>
    <property type="evidence" value="ECO:0007669"/>
    <property type="project" value="InterPro"/>
</dbReference>
<dbReference type="Gene3D" id="3.50.50.60">
    <property type="entry name" value="FAD/NAD(P)-binding domain"/>
    <property type="match status" value="1"/>
</dbReference>
<dbReference type="Pfam" id="PF01494">
    <property type="entry name" value="FAD_binding_3"/>
    <property type="match status" value="2"/>
</dbReference>
<organism evidence="8 9">
    <name type="scientific">Mortierella alpina</name>
    <name type="common">Oleaginous fungus</name>
    <name type="synonym">Mortierella renispora</name>
    <dbReference type="NCBI Taxonomy" id="64518"/>
    <lineage>
        <taxon>Eukaryota</taxon>
        <taxon>Fungi</taxon>
        <taxon>Fungi incertae sedis</taxon>
        <taxon>Mucoromycota</taxon>
        <taxon>Mortierellomycotina</taxon>
        <taxon>Mortierellomycetes</taxon>
        <taxon>Mortierellales</taxon>
        <taxon>Mortierellaceae</taxon>
        <taxon>Mortierella</taxon>
    </lineage>
</organism>
<dbReference type="SUPFAM" id="SSF51905">
    <property type="entry name" value="FAD/NAD(P)-binding domain"/>
    <property type="match status" value="1"/>
</dbReference>
<feature type="domain" description="FAD-binding" evidence="7">
    <location>
        <begin position="178"/>
        <end position="407"/>
    </location>
</feature>
<dbReference type="Proteomes" id="UP000717515">
    <property type="component" value="Unassembled WGS sequence"/>
</dbReference>
<keyword evidence="6" id="KW-1133">Transmembrane helix</keyword>
<comment type="similarity">
    <text evidence="1">Belongs to the paxM FAD-dependent monooxygenase family.</text>
</comment>
<feature type="transmembrane region" description="Helical" evidence="6">
    <location>
        <begin position="6"/>
        <end position="26"/>
    </location>
</feature>
<name>A0A9P8A8N2_MORAP</name>
<keyword evidence="6" id="KW-0812">Transmembrane</keyword>
<dbReference type="AlphaFoldDB" id="A0A9P8A8N2"/>
<comment type="caution">
    <text evidence="8">The sequence shown here is derived from an EMBL/GenBank/DDBJ whole genome shotgun (WGS) entry which is preliminary data.</text>
</comment>
<proteinExistence type="inferred from homology"/>
<dbReference type="PANTHER" id="PTHR47356:SF2">
    <property type="entry name" value="FAD-BINDING DOMAIN-CONTAINING PROTEIN-RELATED"/>
    <property type="match status" value="1"/>
</dbReference>
<dbReference type="PANTHER" id="PTHR47356">
    <property type="entry name" value="FAD-DEPENDENT MONOOXYGENASE ASQG-RELATED"/>
    <property type="match status" value="1"/>
</dbReference>
<evidence type="ECO:0000259" key="7">
    <source>
        <dbReference type="Pfam" id="PF01494"/>
    </source>
</evidence>
<evidence type="ECO:0000256" key="4">
    <source>
        <dbReference type="ARBA" id="ARBA00023002"/>
    </source>
</evidence>
<feature type="domain" description="FAD-binding" evidence="7">
    <location>
        <begin position="6"/>
        <end position="86"/>
    </location>
</feature>
<dbReference type="EMBL" id="JAIFTL010000029">
    <property type="protein sequence ID" value="KAG9325939.1"/>
    <property type="molecule type" value="Genomic_DNA"/>
</dbReference>
<dbReference type="InterPro" id="IPR050562">
    <property type="entry name" value="FAD_mOase_fung"/>
</dbReference>
<evidence type="ECO:0000313" key="8">
    <source>
        <dbReference type="EMBL" id="KAG9325939.1"/>
    </source>
</evidence>
<evidence type="ECO:0000256" key="5">
    <source>
        <dbReference type="SAM" id="MobiDB-lite"/>
    </source>
</evidence>
<dbReference type="GO" id="GO:0071949">
    <property type="term" value="F:FAD binding"/>
    <property type="evidence" value="ECO:0007669"/>
    <property type="project" value="InterPro"/>
</dbReference>
<evidence type="ECO:0000256" key="1">
    <source>
        <dbReference type="ARBA" id="ARBA00007992"/>
    </source>
</evidence>
<protein>
    <recommendedName>
        <fullName evidence="7">FAD-binding domain-containing protein</fullName>
    </recommendedName>
</protein>
<evidence type="ECO:0000256" key="2">
    <source>
        <dbReference type="ARBA" id="ARBA00022630"/>
    </source>
</evidence>
<evidence type="ECO:0000313" key="9">
    <source>
        <dbReference type="Proteomes" id="UP000717515"/>
    </source>
</evidence>
<reference evidence="8" key="1">
    <citation type="submission" date="2021-07" db="EMBL/GenBank/DDBJ databases">
        <title>Draft genome of Mortierella alpina, strain LL118, isolated from an aspen leaf litter sample.</title>
        <authorList>
            <person name="Yang S."/>
            <person name="Vinatzer B.A."/>
        </authorList>
    </citation>
    <scope>NUCLEOTIDE SEQUENCE</scope>
    <source>
        <strain evidence="8">LL118</strain>
    </source>
</reference>
<dbReference type="InterPro" id="IPR036188">
    <property type="entry name" value="FAD/NAD-bd_sf"/>
</dbReference>
<gene>
    <name evidence="8" type="ORF">KVV02_005783</name>
</gene>
<evidence type="ECO:0000256" key="3">
    <source>
        <dbReference type="ARBA" id="ARBA00022827"/>
    </source>
</evidence>
<keyword evidence="2" id="KW-0285">Flavoprotein</keyword>
<evidence type="ECO:0000256" key="6">
    <source>
        <dbReference type="SAM" id="Phobius"/>
    </source>
</evidence>
<keyword evidence="4" id="KW-0560">Oxidoreductase</keyword>
<sequence length="517" mass="57391">MPVATTRVLIVGGGLGGLVLAILLQRAGIDYVVLEQSVLIRPIGSLIVLSPLVLPLMEQLGLLEEIERLAKPFGTLTILRDDLSVVARAVLNDKTLDSKERYGHYDQCIPRPDLYNILLARIPKNRLHLGKRFVNFQHINLSNPHLSTTSSLSGSSYSLGGPEFEKIKARCSDGTFYHADILVGADGASSAVRQTLYRHLKEEGTLPKPDQEDQQYKQVALVGVTNALSPIKYADLKHEFSHFKIILNRNSPYMTWYMPVPGNRYGWLVTRTLDEPVTINSGNSSYADWGPDATDEMSKAVRHLIGPDGGTVGDLIDSTDRHLLSKVMLEERTFKTWYGGRTVLIGDACHKSVPFTAKGANESILDAVTLASLLYDMPPTNHLEDFHRVFRAYQQSRASIAKQVVETSSQFSALLVKEGWLGDLMRKVAFGIHATFKGRQNMDKLYAQRTQATFLPFVKERGSVPSRPQAQARKGLARQDHTPRCKSVGHAKSGVQEEHAQVDEFMTMGPDNVSIDM</sequence>
<feature type="region of interest" description="Disordered" evidence="5">
    <location>
        <begin position="463"/>
        <end position="498"/>
    </location>
</feature>
<dbReference type="PRINTS" id="PR00420">
    <property type="entry name" value="RNGMNOXGNASE"/>
</dbReference>